<dbReference type="InterPro" id="IPR043502">
    <property type="entry name" value="DNA/RNA_pol_sf"/>
</dbReference>
<dbReference type="PANTHER" id="PTHR11439:SF463">
    <property type="entry name" value="REVERSE TRANSCRIPTASE TY1_COPIA-TYPE DOMAIN-CONTAINING PROTEIN"/>
    <property type="match status" value="1"/>
</dbReference>
<reference evidence="1 2" key="1">
    <citation type="journal article" date="2018" name="PLoS Genet.">
        <title>Population sequencing reveals clonal diversity and ancestral inbreeding in the grapevine cultivar Chardonnay.</title>
        <authorList>
            <person name="Roach M.J."/>
            <person name="Johnson D.L."/>
            <person name="Bohlmann J."/>
            <person name="van Vuuren H.J."/>
            <person name="Jones S.J."/>
            <person name="Pretorius I.S."/>
            <person name="Schmidt S.A."/>
            <person name="Borneman A.R."/>
        </authorList>
    </citation>
    <scope>NUCLEOTIDE SEQUENCE [LARGE SCALE GENOMIC DNA]</scope>
    <source>
        <strain evidence="2">cv. Chardonnay</strain>
        <tissue evidence="1">Leaf</tissue>
    </source>
</reference>
<dbReference type="PANTHER" id="PTHR11439">
    <property type="entry name" value="GAG-POL-RELATED RETROTRANSPOSON"/>
    <property type="match status" value="1"/>
</dbReference>
<dbReference type="Proteomes" id="UP000288805">
    <property type="component" value="Unassembled WGS sequence"/>
</dbReference>
<sequence>MYLAHIRPDLAYALSVVSQYMHNLGEQHILRYLKNASRKGILFAKNVDHQSIEVYTDADWAGAVDDRRSTSGYFTFVGGNLVTWKSKKQNVIARSSADAEFRGMTLGLCEALWLRLLQDLGYLSRQPIRLFCDNKAVCDIAHNPVQHDRTKHVEVDRFFIKEKLDDKIVELPKIRSEDQLADILTKVVSSQVFSKFLDTWACVTSMHQLEREC</sequence>
<organism evidence="1 2">
    <name type="scientific">Vitis vinifera</name>
    <name type="common">Grape</name>
    <dbReference type="NCBI Taxonomy" id="29760"/>
    <lineage>
        <taxon>Eukaryota</taxon>
        <taxon>Viridiplantae</taxon>
        <taxon>Streptophyta</taxon>
        <taxon>Embryophyta</taxon>
        <taxon>Tracheophyta</taxon>
        <taxon>Spermatophyta</taxon>
        <taxon>Magnoliopsida</taxon>
        <taxon>eudicotyledons</taxon>
        <taxon>Gunneridae</taxon>
        <taxon>Pentapetalae</taxon>
        <taxon>rosids</taxon>
        <taxon>Vitales</taxon>
        <taxon>Vitaceae</taxon>
        <taxon>Viteae</taxon>
        <taxon>Vitis</taxon>
    </lineage>
</organism>
<proteinExistence type="predicted"/>
<comment type="caution">
    <text evidence="1">The sequence shown here is derived from an EMBL/GenBank/DDBJ whole genome shotgun (WGS) entry which is preliminary data.</text>
</comment>
<dbReference type="Gramene" id="Vitis10g01863.t01">
    <property type="protein sequence ID" value="Vitis10g01863.t01.CDS"/>
    <property type="gene ID" value="Vitis10g01863"/>
</dbReference>
<dbReference type="AlphaFoldDB" id="A0A438H337"/>
<dbReference type="SUPFAM" id="SSF56672">
    <property type="entry name" value="DNA/RNA polymerases"/>
    <property type="match status" value="1"/>
</dbReference>
<accession>A0A438H337</accession>
<evidence type="ECO:0000313" key="1">
    <source>
        <dbReference type="EMBL" id="RVW78723.1"/>
    </source>
</evidence>
<evidence type="ECO:0000313" key="2">
    <source>
        <dbReference type="Proteomes" id="UP000288805"/>
    </source>
</evidence>
<dbReference type="EMBL" id="QGNW01000291">
    <property type="protein sequence ID" value="RVW78723.1"/>
    <property type="molecule type" value="Genomic_DNA"/>
</dbReference>
<dbReference type="CDD" id="cd09272">
    <property type="entry name" value="RNase_HI_RT_Ty1"/>
    <property type="match status" value="1"/>
</dbReference>
<name>A0A438H337_VITVI</name>
<gene>
    <name evidence="1" type="primary">RE1_1814</name>
    <name evidence="1" type="ORF">CK203_059303</name>
</gene>
<protein>
    <submittedName>
        <fullName evidence="1">Retrovirus-related Pol polyprotein from transposon RE1</fullName>
    </submittedName>
</protein>